<dbReference type="InterPro" id="IPR036271">
    <property type="entry name" value="Tet_transcr_reg_TetR-rel_C_sf"/>
</dbReference>
<dbReference type="InterPro" id="IPR009057">
    <property type="entry name" value="Homeodomain-like_sf"/>
</dbReference>
<reference evidence="5 6" key="1">
    <citation type="journal article" date="2014" name="Int. J. Syst. Evol. Microbiol.">
        <title>Solimonas terrae sp. nov., isolated from soil.</title>
        <authorList>
            <person name="Kim S.J."/>
            <person name="Moon J.Y."/>
            <person name="Weon H.Y."/>
            <person name="Ahn J.H."/>
            <person name="Chen W.M."/>
            <person name="Kwon S.W."/>
        </authorList>
    </citation>
    <scope>NUCLEOTIDE SEQUENCE [LARGE SCALE GENOMIC DNA]</scope>
    <source>
        <strain evidence="5 6">KIS83-12</strain>
    </source>
</reference>
<keyword evidence="1 2" id="KW-0238">DNA-binding</keyword>
<dbReference type="PANTHER" id="PTHR43479">
    <property type="entry name" value="ACREF/ENVCD OPERON REPRESSOR-RELATED"/>
    <property type="match status" value="1"/>
</dbReference>
<dbReference type="AlphaFoldDB" id="A0A6M2BUX3"/>
<dbReference type="SUPFAM" id="SSF48498">
    <property type="entry name" value="Tetracyclin repressor-like, C-terminal domain"/>
    <property type="match status" value="1"/>
</dbReference>
<evidence type="ECO:0000256" key="2">
    <source>
        <dbReference type="PROSITE-ProRule" id="PRU00335"/>
    </source>
</evidence>
<dbReference type="SUPFAM" id="SSF46689">
    <property type="entry name" value="Homeodomain-like"/>
    <property type="match status" value="1"/>
</dbReference>
<evidence type="ECO:0000313" key="6">
    <source>
        <dbReference type="Proteomes" id="UP000472676"/>
    </source>
</evidence>
<dbReference type="InterPro" id="IPR050624">
    <property type="entry name" value="HTH-type_Tx_Regulator"/>
</dbReference>
<dbReference type="Pfam" id="PF21306">
    <property type="entry name" value="TetR_C_40"/>
    <property type="match status" value="1"/>
</dbReference>
<feature type="DNA-binding region" description="H-T-H motif" evidence="2">
    <location>
        <begin position="75"/>
        <end position="94"/>
    </location>
</feature>
<dbReference type="PRINTS" id="PR00455">
    <property type="entry name" value="HTHTETR"/>
</dbReference>
<dbReference type="EMBL" id="JAAMOW010000007">
    <property type="protein sequence ID" value="NGY05923.1"/>
    <property type="molecule type" value="Genomic_DNA"/>
</dbReference>
<accession>A0A6M2BUX3</accession>
<organism evidence="5 6">
    <name type="scientific">Solimonas terrae</name>
    <dbReference type="NCBI Taxonomy" id="1396819"/>
    <lineage>
        <taxon>Bacteria</taxon>
        <taxon>Pseudomonadati</taxon>
        <taxon>Pseudomonadota</taxon>
        <taxon>Gammaproteobacteria</taxon>
        <taxon>Nevskiales</taxon>
        <taxon>Nevskiaceae</taxon>
        <taxon>Solimonas</taxon>
    </lineage>
</organism>
<dbReference type="PANTHER" id="PTHR43479:SF11">
    <property type="entry name" value="ACREF_ENVCD OPERON REPRESSOR-RELATED"/>
    <property type="match status" value="1"/>
</dbReference>
<dbReference type="Pfam" id="PF00440">
    <property type="entry name" value="TetR_N"/>
    <property type="match status" value="1"/>
</dbReference>
<keyword evidence="6" id="KW-1185">Reference proteome</keyword>
<gene>
    <name evidence="5" type="ORF">G7Y85_14205</name>
</gene>
<sequence>MPTTSAKPKKGGGHRPTSAATKSARHAAPGSAAEIDSEIEAGKETRGARRKRETRQRLVEAAFRLMAERGLDAVAINEITEAADVGFGTFYNHFESRDQIYAVLMDTVFENFGDALDQMLNDVKDPAEVISIAIRHTLMRARREPLWGKFLMREGLSSRILSRGLGVRLMRDIQAGVASGRFNVPDPIMSFIAIAGGVLATISAELQLDSDANSSLNQYGLSKQDIPERAATVFLHSLGLTFAQARNVAQRPLPIIERGRTI</sequence>
<dbReference type="InterPro" id="IPR049513">
    <property type="entry name" value="TetR_C_40"/>
</dbReference>
<evidence type="ECO:0000256" key="1">
    <source>
        <dbReference type="ARBA" id="ARBA00023125"/>
    </source>
</evidence>
<proteinExistence type="predicted"/>
<dbReference type="Proteomes" id="UP000472676">
    <property type="component" value="Unassembled WGS sequence"/>
</dbReference>
<evidence type="ECO:0000313" key="5">
    <source>
        <dbReference type="EMBL" id="NGY05923.1"/>
    </source>
</evidence>
<protein>
    <submittedName>
        <fullName evidence="5">TetR/AcrR family transcriptional regulator</fullName>
    </submittedName>
</protein>
<dbReference type="InterPro" id="IPR001647">
    <property type="entry name" value="HTH_TetR"/>
</dbReference>
<name>A0A6M2BUX3_9GAMM</name>
<dbReference type="GO" id="GO:0003677">
    <property type="term" value="F:DNA binding"/>
    <property type="evidence" value="ECO:0007669"/>
    <property type="project" value="UniProtKB-UniRule"/>
</dbReference>
<feature type="domain" description="HTH tetR-type" evidence="4">
    <location>
        <begin position="52"/>
        <end position="112"/>
    </location>
</feature>
<comment type="caution">
    <text evidence="5">The sequence shown here is derived from an EMBL/GenBank/DDBJ whole genome shotgun (WGS) entry which is preliminary data.</text>
</comment>
<evidence type="ECO:0000256" key="3">
    <source>
        <dbReference type="SAM" id="MobiDB-lite"/>
    </source>
</evidence>
<dbReference type="Gene3D" id="1.10.357.10">
    <property type="entry name" value="Tetracycline Repressor, domain 2"/>
    <property type="match status" value="1"/>
</dbReference>
<feature type="region of interest" description="Disordered" evidence="3">
    <location>
        <begin position="1"/>
        <end position="53"/>
    </location>
</feature>
<dbReference type="PROSITE" id="PS50977">
    <property type="entry name" value="HTH_TETR_2"/>
    <property type="match status" value="1"/>
</dbReference>
<evidence type="ECO:0000259" key="4">
    <source>
        <dbReference type="PROSITE" id="PS50977"/>
    </source>
</evidence>